<feature type="region of interest" description="Disordered" evidence="1">
    <location>
        <begin position="361"/>
        <end position="463"/>
    </location>
</feature>
<feature type="region of interest" description="Disordered" evidence="1">
    <location>
        <begin position="1060"/>
        <end position="1101"/>
    </location>
</feature>
<evidence type="ECO:0000256" key="1">
    <source>
        <dbReference type="SAM" id="MobiDB-lite"/>
    </source>
</evidence>
<dbReference type="EMBL" id="BQXS01010895">
    <property type="protein sequence ID" value="GKT34973.1"/>
    <property type="molecule type" value="Genomic_DNA"/>
</dbReference>
<gene>
    <name evidence="2" type="ORF">ADUPG1_008229</name>
</gene>
<feature type="region of interest" description="Disordered" evidence="1">
    <location>
        <begin position="935"/>
        <end position="1004"/>
    </location>
</feature>
<feature type="region of interest" description="Disordered" evidence="1">
    <location>
        <begin position="739"/>
        <end position="774"/>
    </location>
</feature>
<reference evidence="2" key="1">
    <citation type="submission" date="2022-03" db="EMBL/GenBank/DDBJ databases">
        <title>Draft genome sequence of Aduncisulcus paluster, a free-living microaerophilic Fornicata.</title>
        <authorList>
            <person name="Yuyama I."/>
            <person name="Kume K."/>
            <person name="Tamura T."/>
            <person name="Inagaki Y."/>
            <person name="Hashimoto T."/>
        </authorList>
    </citation>
    <scope>NUCLEOTIDE SEQUENCE</scope>
    <source>
        <strain evidence="2">NY0171</strain>
    </source>
</reference>
<feature type="compositionally biased region" description="Basic and acidic residues" evidence="1">
    <location>
        <begin position="1525"/>
        <end position="1558"/>
    </location>
</feature>
<feature type="compositionally biased region" description="Polar residues" evidence="1">
    <location>
        <begin position="865"/>
        <end position="887"/>
    </location>
</feature>
<feature type="compositionally biased region" description="Basic and acidic residues" evidence="1">
    <location>
        <begin position="424"/>
        <end position="434"/>
    </location>
</feature>
<feature type="compositionally biased region" description="Basic residues" evidence="1">
    <location>
        <begin position="407"/>
        <end position="417"/>
    </location>
</feature>
<sequence>MANRPFLSSEFVIVIEEGNTLDPIKAWVGEIVPSWTVPKTQYIEKTIDNHIIYPIRQYPIVNPTTPLFIIDPLQTIMLPLSYISTIRDRLPPENKESFVNSVDSALPVATFNAEVIPSDGCFCVGVPRIHPLIKQRLSVSKQHQHGCSSSITEHKVTEERIEGVDVSLSALPSCYPEPSPEQLKSNPLFQYHAPYDLPVPKYTPFDSLLPASSTRTLVPVSHVVICSVCGEKEDGLGINGSGTGWRGRLDSLVEEEEGDEPTQSHEKLIGSDKDEEEDVDQSTQTPTADSRAVESLKRSKAPKSKSSTKESHASSVHSSVNSTSKRMNRSSSRINRSKLGNTVCCLCSGDFVTIRVGGKRWSDQGMPVESFGMTGKNLFQGESHPEEGSRRRSLRSGHNDEADRGKSRGRSAGRSRKAATMNKDTGDKSKEVTRKPVSIAPSSSSVASQKSSLSSSSTLSHDSTITSIHDGPISSPFPLSSCLCGASEAIVRQTGGEWIPSLGERVSPIPGNQSILDSKPVARKRGRGRGRRGRGRSTRSSVGRLPKGKDVLSNPGVNSQELGYLPTQPDAPTLSAHPLVISLLNTLFQSDFTGQGPCGVGWGNCVLCGIVRRVCACAGVVELSQNAISNPDQTLAPPASDVPMNKYPFESMTSLSPPSLLTHTPGRALCFITVELCIPTRRKERERCLDWEMEAEWSQWERNGLRSDSVPRETISLREWQKRMSEWEKEMERWKKEQIARGHIGPSDNSSNAVPRSGSGSPEIRFSSEIPSSPSPLFSLSLSSIYVDIPVYDPGLGIHIRRWGRAKEIVRPAPDGVVGDNSSDSHRFLYIDVDDIREMQTDPSLSNNPVHSDGVGLSGEHKPQTVPSEPQPTSLPSMESTVAAQHQYQDKGQLPTIRASNRDIDIREVVLQWGGQEKGITQDLANAVANVRDEELRSAQSSSQPEIEADTTSVTSSITSQVQQHQQSATSSSPTSANKKRRRSERKSVSGLFSDRLSPSPPLAFEEHHGIRVRGHSSGAYRNCKYLQSSFTSPISIPLFSSFSLSQTSSLGSLVAVEQQFRTTSSTPESKTDISKGKGRGGRRSSALSSPSALSPPSLPLIHSRTVHKTRLSTLSTFFSPLFPSLMKVASDDIPSEPIESITKDEEEQKEELRRREVIKGLKSLPHVNIATCLDVIQREKEAEKKREEEKIEQELAAEKEDQSRSRGGRGGTHRVQRRKSTRSISNRSLGNVVSSVLVNLGELQTPNYADLLDCTPSDVATTPCVCCGKDISNLFHQSVPCSSECVCMCQGCEAEWVRRQSNIKMGSEYSHDSLSSKDSKLPCIITDIFNRRNDVEFNGHSCSCHLCESEVVGKDTQSSINRIAKKKEEEEELIETLPQGQSGEAPSKQLLSFNSTNSTNDTHVKLAHKDEEEEEIGVQEASQLIKPSEPMTKKGRRRRRGGRTAIPCLSKAYPLFCCPKCQRLLEEGVHWRKNTTSIAESSLFIAQMRAYLAHCDVEGVDAVWEARQREEKMWELAQDKWNEEKQEWKPEGEKGVDDSTIKRELQEPRIDVEKVEDGEKDEEEVDKQQLRSSSQKNHEEESEESKQKKPDISPLGFLTKLPLLSRVFPRFQKIREEATKTSEHTVQYLSDRLSEERKERSAMVERERQLWIYGYIDESSVKQETCDHDPSDADMDIGVSNTTSNTVAQDQKSDLTPSKLSALSVQTPFLPTEDSLNIQLFQHAKACLTLCDVREEEEEERTEQLCGIWLECDDREERIHERFVYHKEQERYSSRIRELEAWKTLMLESAEKSLPPIPSPPPPLPLPPPPPSAILLVSHPPSNLLSAPSSLITSSSTGQTSSLAASELSALLSIPPSSLFDVIRDVADGSMVYDSDVIQPIVDFILSLSTTLATLVITPAFIESSPIISLSKQLMSHSFAPASSASNHLSVSSLLLSSSSIPSASSLCRHGIVSFEIEMLRRLCVRW</sequence>
<accession>A0ABQ5KR64</accession>
<name>A0ABQ5KR64_9EUKA</name>
<feature type="region of interest" description="Disordered" evidence="1">
    <location>
        <begin position="1525"/>
        <end position="1595"/>
    </location>
</feature>
<feature type="compositionally biased region" description="Low complexity" evidence="1">
    <location>
        <begin position="761"/>
        <end position="774"/>
    </location>
</feature>
<feature type="region of interest" description="Disordered" evidence="1">
    <location>
        <begin position="254"/>
        <end position="335"/>
    </location>
</feature>
<feature type="compositionally biased region" description="Polar residues" evidence="1">
    <location>
        <begin position="841"/>
        <end position="850"/>
    </location>
</feature>
<feature type="compositionally biased region" description="Low complexity" evidence="1">
    <location>
        <begin position="435"/>
        <end position="463"/>
    </location>
</feature>
<feature type="compositionally biased region" description="Basic and acidic residues" evidence="1">
    <location>
        <begin position="397"/>
        <end position="406"/>
    </location>
</feature>
<feature type="region of interest" description="Disordered" evidence="1">
    <location>
        <begin position="503"/>
        <end position="556"/>
    </location>
</feature>
<evidence type="ECO:0000313" key="3">
    <source>
        <dbReference type="Proteomes" id="UP001057375"/>
    </source>
</evidence>
<keyword evidence="3" id="KW-1185">Reference proteome</keyword>
<feature type="compositionally biased region" description="Low complexity" evidence="1">
    <location>
        <begin position="1084"/>
        <end position="1096"/>
    </location>
</feature>
<evidence type="ECO:0000313" key="2">
    <source>
        <dbReference type="EMBL" id="GKT34973.1"/>
    </source>
</evidence>
<feature type="compositionally biased region" description="Polar residues" evidence="1">
    <location>
        <begin position="747"/>
        <end position="760"/>
    </location>
</feature>
<protein>
    <submittedName>
        <fullName evidence="2">Uncharacterized protein</fullName>
    </submittedName>
</protein>
<feature type="compositionally biased region" description="Basic and acidic residues" evidence="1">
    <location>
        <begin position="262"/>
        <end position="272"/>
    </location>
</feature>
<dbReference type="Proteomes" id="UP001057375">
    <property type="component" value="Unassembled WGS sequence"/>
</dbReference>
<feature type="compositionally biased region" description="Low complexity" evidence="1">
    <location>
        <begin position="313"/>
        <end position="335"/>
    </location>
</feature>
<organism evidence="2 3">
    <name type="scientific">Aduncisulcus paluster</name>
    <dbReference type="NCBI Taxonomy" id="2918883"/>
    <lineage>
        <taxon>Eukaryota</taxon>
        <taxon>Metamonada</taxon>
        <taxon>Carpediemonas-like organisms</taxon>
        <taxon>Aduncisulcus</taxon>
    </lineage>
</organism>
<feature type="compositionally biased region" description="Basic and acidic residues" evidence="1">
    <location>
        <begin position="1188"/>
        <end position="1205"/>
    </location>
</feature>
<feature type="region of interest" description="Disordered" evidence="1">
    <location>
        <begin position="1188"/>
        <end position="1225"/>
    </location>
</feature>
<feature type="compositionally biased region" description="Basic residues" evidence="1">
    <location>
        <begin position="1212"/>
        <end position="1222"/>
    </location>
</feature>
<proteinExistence type="predicted"/>
<feature type="compositionally biased region" description="Basic residues" evidence="1">
    <location>
        <begin position="521"/>
        <end position="537"/>
    </location>
</feature>
<feature type="region of interest" description="Disordered" evidence="1">
    <location>
        <begin position="840"/>
        <end position="896"/>
    </location>
</feature>
<feature type="compositionally biased region" description="Low complexity" evidence="1">
    <location>
        <begin position="951"/>
        <end position="976"/>
    </location>
</feature>
<feature type="compositionally biased region" description="Polar residues" evidence="1">
    <location>
        <begin position="1060"/>
        <end position="1069"/>
    </location>
</feature>
<feature type="non-terminal residue" evidence="2">
    <location>
        <position position="1968"/>
    </location>
</feature>
<comment type="caution">
    <text evidence="2">The sequence shown here is derived from an EMBL/GenBank/DDBJ whole genome shotgun (WGS) entry which is preliminary data.</text>
</comment>
<feature type="compositionally biased region" description="Basic and acidic residues" evidence="1">
    <location>
        <begin position="1577"/>
        <end position="1592"/>
    </location>
</feature>